<dbReference type="InterPro" id="IPR001991">
    <property type="entry name" value="Na-dicarboxylate_symporter"/>
</dbReference>
<dbReference type="PANTHER" id="PTHR11958">
    <property type="entry name" value="SODIUM/DICARBOXYLATE SYMPORTER-RELATED"/>
    <property type="match status" value="1"/>
</dbReference>
<dbReference type="EMBL" id="CP011002">
    <property type="protein sequence ID" value="AKO65671.1"/>
    <property type="molecule type" value="Genomic_DNA"/>
</dbReference>
<feature type="transmembrane region" description="Helical" evidence="6">
    <location>
        <begin position="355"/>
        <end position="375"/>
    </location>
</feature>
<keyword evidence="4 6" id="KW-1133">Transmembrane helix</keyword>
<keyword evidence="3 6" id="KW-0812">Transmembrane</keyword>
<feature type="transmembrane region" description="Helical" evidence="6">
    <location>
        <begin position="222"/>
        <end position="246"/>
    </location>
</feature>
<evidence type="ECO:0000256" key="1">
    <source>
        <dbReference type="ARBA" id="ARBA00004141"/>
    </source>
</evidence>
<dbReference type="Proteomes" id="UP000066549">
    <property type="component" value="Chromosome"/>
</dbReference>
<dbReference type="AlphaFoldDB" id="A0A0H4IXG8"/>
<dbReference type="PRINTS" id="PR00173">
    <property type="entry name" value="EDTRNSPORT"/>
</dbReference>
<organism evidence="7 8">
    <name type="scientific">Methylophilales bacterium MBRS-H7</name>
    <dbReference type="NCBI Taxonomy" id="1623450"/>
    <lineage>
        <taxon>Bacteria</taxon>
        <taxon>Pseudomonadati</taxon>
        <taxon>Pseudomonadota</taxon>
        <taxon>Betaproteobacteria</taxon>
        <taxon>Nitrosomonadales</taxon>
        <taxon>OM43 clade</taxon>
    </lineage>
</organism>
<evidence type="ECO:0000313" key="7">
    <source>
        <dbReference type="EMBL" id="AKO65671.1"/>
    </source>
</evidence>
<dbReference type="GO" id="GO:0015293">
    <property type="term" value="F:symporter activity"/>
    <property type="evidence" value="ECO:0007669"/>
    <property type="project" value="InterPro"/>
</dbReference>
<protein>
    <recommendedName>
        <fullName evidence="9">Sodium:dicarboxylate symporter</fullName>
    </recommendedName>
</protein>
<evidence type="ECO:0000256" key="5">
    <source>
        <dbReference type="ARBA" id="ARBA00023136"/>
    </source>
</evidence>
<dbReference type="InterPro" id="IPR036458">
    <property type="entry name" value="Na:dicarbo_symporter_sf"/>
</dbReference>
<dbReference type="OrthoDB" id="9766690at2"/>
<dbReference type="Gene3D" id="1.10.3860.10">
    <property type="entry name" value="Sodium:dicarboxylate symporter"/>
    <property type="match status" value="1"/>
</dbReference>
<proteinExistence type="predicted"/>
<feature type="transmembrane region" description="Helical" evidence="6">
    <location>
        <begin position="33"/>
        <end position="61"/>
    </location>
</feature>
<evidence type="ECO:0008006" key="9">
    <source>
        <dbReference type="Google" id="ProtNLM"/>
    </source>
</evidence>
<name>A0A0H4IXG8_9PROT</name>
<dbReference type="Pfam" id="PF00375">
    <property type="entry name" value="SDF"/>
    <property type="match status" value="1"/>
</dbReference>
<evidence type="ECO:0000256" key="4">
    <source>
        <dbReference type="ARBA" id="ARBA00022989"/>
    </source>
</evidence>
<dbReference type="InterPro" id="IPR050746">
    <property type="entry name" value="DAACS"/>
</dbReference>
<evidence type="ECO:0000256" key="6">
    <source>
        <dbReference type="SAM" id="Phobius"/>
    </source>
</evidence>
<gene>
    <name evidence="7" type="ORF">VI33_02735</name>
</gene>
<dbReference type="SUPFAM" id="SSF118215">
    <property type="entry name" value="Proton glutamate symport protein"/>
    <property type="match status" value="1"/>
</dbReference>
<feature type="transmembrane region" description="Helical" evidence="6">
    <location>
        <begin position="145"/>
        <end position="165"/>
    </location>
</feature>
<evidence type="ECO:0000256" key="2">
    <source>
        <dbReference type="ARBA" id="ARBA00022448"/>
    </source>
</evidence>
<evidence type="ECO:0000256" key="3">
    <source>
        <dbReference type="ARBA" id="ARBA00022692"/>
    </source>
</evidence>
<evidence type="ECO:0000313" key="8">
    <source>
        <dbReference type="Proteomes" id="UP000066549"/>
    </source>
</evidence>
<keyword evidence="8" id="KW-1185">Reference proteome</keyword>
<keyword evidence="2" id="KW-0813">Transport</keyword>
<reference evidence="7 8" key="1">
    <citation type="submission" date="2015-03" db="EMBL/GenBank/DDBJ databases">
        <title>Comparative analysis of the OM43 clade including a novel species from Red Sea uncovers genomic and metabolic diversity among marine methylotrophs.</title>
        <authorList>
            <person name="Jimenez-Infante F."/>
            <person name="Ngugi D.K."/>
            <person name="Vinu M."/>
            <person name="Alam I."/>
            <person name="Kamau A."/>
            <person name="Blom J."/>
            <person name="Bajic V.B."/>
            <person name="Stingl U."/>
        </authorList>
    </citation>
    <scope>NUCLEOTIDE SEQUENCE [LARGE SCALE GENOMIC DNA]</scope>
    <source>
        <strain evidence="7 8">MBRSH7</strain>
    </source>
</reference>
<feature type="transmembrane region" description="Helical" evidence="6">
    <location>
        <begin position="82"/>
        <end position="103"/>
    </location>
</feature>
<keyword evidence="5 6" id="KW-0472">Membrane</keyword>
<dbReference type="PANTHER" id="PTHR11958:SF63">
    <property type="entry name" value="AMINO ACID TRANSPORTER"/>
    <property type="match status" value="1"/>
</dbReference>
<sequence>MKTLNQRIGVAVILAILLGLIFRHYQSFQLVEFVIPILELIGEVFILLLKMIMVPLIFFSLTSSISSLKKNKSSQLLWKGSIFYYLTTMVVAVILMMVVMNLFQDNLGGGQLVLEGNEPQSIFNSEEPHSLKDSIKSLIKNPFEALSQGNIMAVVIFAIFFGIALRSDNEHVKKVKIWVDGVFEVVMNIVNSIMKIAPVGVFALLSLLIIQQELSMFYQIGYFITLVFGVITFHGVVFLPLLLKVFSNESIKSFWQGIKNVLITAFATSSSAATLPVTMSTLENDFKVNKNVTRFMLPLGATINMDGTALYEAAVALFVASMVGVNLGLYDQILLVFLAMAASIGAPAIPSAGMVTLAIVLSALNLPVEYVAIFIPIDRLIDTFRTTVNVEGDVIGALIIDKYFKS</sequence>
<dbReference type="GO" id="GO:0016020">
    <property type="term" value="C:membrane"/>
    <property type="evidence" value="ECO:0007669"/>
    <property type="project" value="UniProtKB-SubCell"/>
</dbReference>
<accession>A0A0H4IXG8</accession>
<comment type="subcellular location">
    <subcellularLocation>
        <location evidence="1">Membrane</location>
        <topology evidence="1">Multi-pass membrane protein</topology>
    </subcellularLocation>
</comment>
<feature type="transmembrane region" description="Helical" evidence="6">
    <location>
        <begin position="185"/>
        <end position="210"/>
    </location>
</feature>